<dbReference type="InterPro" id="IPR010814">
    <property type="entry name" value="DUF1416"/>
</dbReference>
<gene>
    <name evidence="1" type="ORF">UFOPK2786_00919</name>
    <name evidence="2" type="ORF">UFOPK3957_01217</name>
    <name evidence="3" type="ORF">UFOPK4061_01437</name>
</gene>
<dbReference type="EMBL" id="CAFBOM010000210">
    <property type="protein sequence ID" value="CAB4994839.1"/>
    <property type="molecule type" value="Genomic_DNA"/>
</dbReference>
<dbReference type="AlphaFoldDB" id="A0A6J6T8R9"/>
<accession>A0A6J6T8R9</accession>
<proteinExistence type="predicted"/>
<dbReference type="EMBL" id="CAEZYW010000130">
    <property type="protein sequence ID" value="CAB4743692.1"/>
    <property type="molecule type" value="Genomic_DNA"/>
</dbReference>
<dbReference type="Gene3D" id="2.60.40.10">
    <property type="entry name" value="Immunoglobulins"/>
    <property type="match status" value="1"/>
</dbReference>
<evidence type="ECO:0000313" key="2">
    <source>
        <dbReference type="EMBL" id="CAB4994839.1"/>
    </source>
</evidence>
<organism evidence="1">
    <name type="scientific">freshwater metagenome</name>
    <dbReference type="NCBI Taxonomy" id="449393"/>
    <lineage>
        <taxon>unclassified sequences</taxon>
        <taxon>metagenomes</taxon>
        <taxon>ecological metagenomes</taxon>
    </lineage>
</organism>
<evidence type="ECO:0000313" key="1">
    <source>
        <dbReference type="EMBL" id="CAB4743692.1"/>
    </source>
</evidence>
<sequence length="91" mass="9681">MCGANPERTQTGDYAITGTVAVDGVRRPGAYVRLLDKDGEFVAESPTSREGSFAFFAAPGDWTVRLILPTGSIDRRTVLTEKGGASVEFAV</sequence>
<evidence type="ECO:0000313" key="3">
    <source>
        <dbReference type="EMBL" id="CAB5021732.1"/>
    </source>
</evidence>
<dbReference type="SUPFAM" id="SSF49478">
    <property type="entry name" value="Cna protein B-type domain"/>
    <property type="match status" value="1"/>
</dbReference>
<protein>
    <submittedName>
        <fullName evidence="1">Unannotated protein</fullName>
    </submittedName>
</protein>
<dbReference type="EMBL" id="CAFBPD010000270">
    <property type="protein sequence ID" value="CAB5021732.1"/>
    <property type="molecule type" value="Genomic_DNA"/>
</dbReference>
<dbReference type="Pfam" id="PF07210">
    <property type="entry name" value="DUF1416"/>
    <property type="match status" value="1"/>
</dbReference>
<name>A0A6J6T8R9_9ZZZZ</name>
<dbReference type="InterPro" id="IPR013783">
    <property type="entry name" value="Ig-like_fold"/>
</dbReference>
<reference evidence="1" key="1">
    <citation type="submission" date="2020-05" db="EMBL/GenBank/DDBJ databases">
        <authorList>
            <person name="Chiriac C."/>
            <person name="Salcher M."/>
            <person name="Ghai R."/>
            <person name="Kavagutti S V."/>
        </authorList>
    </citation>
    <scope>NUCLEOTIDE SEQUENCE</scope>
</reference>